<evidence type="ECO:0000256" key="7">
    <source>
        <dbReference type="ARBA" id="ARBA00022989"/>
    </source>
</evidence>
<dbReference type="PROSITE" id="PS50893">
    <property type="entry name" value="ABC_TRANSPORTER_2"/>
    <property type="match status" value="1"/>
</dbReference>
<dbReference type="Gene3D" id="3.40.50.300">
    <property type="entry name" value="P-loop containing nucleotide triphosphate hydrolases"/>
    <property type="match status" value="1"/>
</dbReference>
<evidence type="ECO:0000256" key="8">
    <source>
        <dbReference type="ARBA" id="ARBA00023136"/>
    </source>
</evidence>
<evidence type="ECO:0000256" key="1">
    <source>
        <dbReference type="ARBA" id="ARBA00004651"/>
    </source>
</evidence>
<evidence type="ECO:0000256" key="2">
    <source>
        <dbReference type="ARBA" id="ARBA00022448"/>
    </source>
</evidence>
<keyword evidence="8 9" id="KW-0472">Membrane</keyword>
<feature type="domain" description="ABC transmembrane type-1" evidence="11">
    <location>
        <begin position="76"/>
        <end position="361"/>
    </location>
</feature>
<dbReference type="SUPFAM" id="SSF52540">
    <property type="entry name" value="P-loop containing nucleoside triphosphate hydrolases"/>
    <property type="match status" value="1"/>
</dbReference>
<protein>
    <submittedName>
        <fullName evidence="12">ATM1-type heavy metal exporter</fullName>
    </submittedName>
</protein>
<dbReference type="PANTHER" id="PTHR24221">
    <property type="entry name" value="ATP-BINDING CASSETTE SUB-FAMILY B"/>
    <property type="match status" value="1"/>
</dbReference>
<gene>
    <name evidence="12" type="primary">atm1_2</name>
    <name evidence="12" type="ORF">LMG26690_03262</name>
</gene>
<reference evidence="12 13" key="1">
    <citation type="submission" date="2020-04" db="EMBL/GenBank/DDBJ databases">
        <authorList>
            <person name="De Canck E."/>
        </authorList>
    </citation>
    <scope>NUCLEOTIDE SEQUENCE [LARGE SCALE GENOMIC DNA]</scope>
    <source>
        <strain evidence="12 13">LMG 26690</strain>
    </source>
</reference>
<feature type="transmembrane region" description="Helical" evidence="9">
    <location>
        <begin position="75"/>
        <end position="96"/>
    </location>
</feature>
<dbReference type="PROSITE" id="PS00211">
    <property type="entry name" value="ABC_TRANSPORTER_1"/>
    <property type="match status" value="1"/>
</dbReference>
<comment type="subcellular location">
    <subcellularLocation>
        <location evidence="1">Cell membrane</location>
        <topology evidence="1">Multi-pass membrane protein</topology>
    </subcellularLocation>
</comment>
<dbReference type="SMART" id="SM00382">
    <property type="entry name" value="AAA"/>
    <property type="match status" value="1"/>
</dbReference>
<keyword evidence="3" id="KW-1003">Cell membrane</keyword>
<dbReference type="CDD" id="cd03253">
    <property type="entry name" value="ABCC_ATM1_transporter"/>
    <property type="match status" value="1"/>
</dbReference>
<evidence type="ECO:0000313" key="13">
    <source>
        <dbReference type="Proteomes" id="UP000494214"/>
    </source>
</evidence>
<dbReference type="Gene3D" id="1.20.1560.10">
    <property type="entry name" value="ABC transporter type 1, transmembrane domain"/>
    <property type="match status" value="1"/>
</dbReference>
<dbReference type="GO" id="GO:0006879">
    <property type="term" value="P:intracellular iron ion homeostasis"/>
    <property type="evidence" value="ECO:0007669"/>
    <property type="project" value="TreeGrafter"/>
</dbReference>
<feature type="transmembrane region" description="Helical" evidence="9">
    <location>
        <begin position="297"/>
        <end position="321"/>
    </location>
</feature>
<proteinExistence type="predicted"/>
<dbReference type="GO" id="GO:0140359">
    <property type="term" value="F:ABC-type transporter activity"/>
    <property type="evidence" value="ECO:0007669"/>
    <property type="project" value="InterPro"/>
</dbReference>
<feature type="transmembrane region" description="Helical" evidence="9">
    <location>
        <begin position="217"/>
        <end position="237"/>
    </location>
</feature>
<evidence type="ECO:0000256" key="9">
    <source>
        <dbReference type="SAM" id="Phobius"/>
    </source>
</evidence>
<dbReference type="Pfam" id="PF00664">
    <property type="entry name" value="ABC_membrane"/>
    <property type="match status" value="1"/>
</dbReference>
<evidence type="ECO:0000256" key="6">
    <source>
        <dbReference type="ARBA" id="ARBA00022840"/>
    </source>
</evidence>
<dbReference type="SUPFAM" id="SSF90123">
    <property type="entry name" value="ABC transporter transmembrane region"/>
    <property type="match status" value="1"/>
</dbReference>
<dbReference type="EMBL" id="CADIJM010000006">
    <property type="protein sequence ID" value="CAB3712169.1"/>
    <property type="molecule type" value="Genomic_DNA"/>
</dbReference>
<evidence type="ECO:0000313" key="12">
    <source>
        <dbReference type="EMBL" id="CAB3712169.1"/>
    </source>
</evidence>
<dbReference type="InterPro" id="IPR011527">
    <property type="entry name" value="ABC1_TM_dom"/>
</dbReference>
<keyword evidence="2" id="KW-0813">Transport</keyword>
<dbReference type="AlphaFoldDB" id="A0A6S7A5M2"/>
<keyword evidence="5" id="KW-0547">Nucleotide-binding</keyword>
<feature type="transmembrane region" description="Helical" evidence="9">
    <location>
        <begin position="341"/>
        <end position="359"/>
    </location>
</feature>
<dbReference type="GO" id="GO:0016887">
    <property type="term" value="F:ATP hydrolysis activity"/>
    <property type="evidence" value="ECO:0007669"/>
    <property type="project" value="InterPro"/>
</dbReference>
<accession>A0A6S7A5M2</accession>
<organism evidence="12 13">
    <name type="scientific">Achromobacter animicus</name>
    <dbReference type="NCBI Taxonomy" id="1389935"/>
    <lineage>
        <taxon>Bacteria</taxon>
        <taxon>Pseudomonadati</taxon>
        <taxon>Pseudomonadota</taxon>
        <taxon>Betaproteobacteria</taxon>
        <taxon>Burkholderiales</taxon>
        <taxon>Alcaligenaceae</taxon>
        <taxon>Achromobacter</taxon>
    </lineage>
</organism>
<dbReference type="FunFam" id="3.40.50.300:FF:000186">
    <property type="entry name" value="ATP-binding cassette sub-family B member 7, mitochondrial"/>
    <property type="match status" value="1"/>
</dbReference>
<feature type="domain" description="ABC transporter" evidence="10">
    <location>
        <begin position="395"/>
        <end position="629"/>
    </location>
</feature>
<dbReference type="InterPro" id="IPR036640">
    <property type="entry name" value="ABC1_TM_sf"/>
</dbReference>
<dbReference type="InterPro" id="IPR003593">
    <property type="entry name" value="AAA+_ATPase"/>
</dbReference>
<keyword evidence="13" id="KW-1185">Reference proteome</keyword>
<evidence type="ECO:0000256" key="4">
    <source>
        <dbReference type="ARBA" id="ARBA00022692"/>
    </source>
</evidence>
<dbReference type="InterPro" id="IPR039421">
    <property type="entry name" value="Type_1_exporter"/>
</dbReference>
<evidence type="ECO:0000256" key="3">
    <source>
        <dbReference type="ARBA" id="ARBA00022475"/>
    </source>
</evidence>
<name>A0A6S7A5M2_9BURK</name>
<dbReference type="InterPro" id="IPR027417">
    <property type="entry name" value="P-loop_NTPase"/>
</dbReference>
<dbReference type="Pfam" id="PF00005">
    <property type="entry name" value="ABC_tran"/>
    <property type="match status" value="1"/>
</dbReference>
<evidence type="ECO:0000259" key="10">
    <source>
        <dbReference type="PROSITE" id="PS50893"/>
    </source>
</evidence>
<feature type="transmembrane region" description="Helical" evidence="9">
    <location>
        <begin position="111"/>
        <end position="131"/>
    </location>
</feature>
<dbReference type="PROSITE" id="PS50929">
    <property type="entry name" value="ABC_TM1F"/>
    <property type="match status" value="1"/>
</dbReference>
<dbReference type="GO" id="GO:0005524">
    <property type="term" value="F:ATP binding"/>
    <property type="evidence" value="ECO:0007669"/>
    <property type="project" value="UniProtKB-KW"/>
</dbReference>
<evidence type="ECO:0000259" key="11">
    <source>
        <dbReference type="PROSITE" id="PS50929"/>
    </source>
</evidence>
<keyword evidence="4 9" id="KW-0812">Transmembrane</keyword>
<sequence>MLVLPYQGLSLKYYRWCLIMPCKRPNSPVGGGPKPSIPIMNSPETRPGKGGGLATLRTLFPYLWPPGKTGLKVRVVAALLCLFAAKAATVYVPLLYKQAVDELGKGAPGTVTVPLGLILAYGTARVLSLLFSELRDAIFARVGQHAIRSVGLQIFRHLHGLALRFHLARQTGGLNRAIERGTKGIQTLLSFLLFNILPTFFEISLVCIVLWKMFDGWLALATGATVVLYMAYTLAVTEWRAKFRRQMNETDSEANTKAIESLLNYETVKYFGNEEHEARRYDASLTRYERAAVRSQVSLSILNVGQALIISTGLTLVMWMAANGIAEGRYTLGDFVLVNTYLLQLYTPLSFFGFIYREIKQALIDMERMFELLGQDREVADRPGAAPLQVSGGAVEFRDVHFGYDPRRAILKGVSFSIPAGKTVAVVGTSGAGKSTIARLLFRFYDTDSGAILIDGQDVRDVTQASVRAAIGVVPQDTVLFNDTIRYNIGYGRPGATDAEIEAAARLAHIHDLILTMPDGYGTMVGERGLKLSGGEKQRVAIARTILKNPAIFLFDEATSALDTHTEREIQANLREVSQGRSTLIIAHRLSTVGDADEIIVLADGRIVERGRHPQLLAQAGIYAGMWARQQESARAAPAD</sequence>
<dbReference type="PANTHER" id="PTHR24221:SF402">
    <property type="entry name" value="IRON-SULFUR CLUSTERS TRANSPORTER ABCB7, MITOCHONDRIAL"/>
    <property type="match status" value="1"/>
</dbReference>
<feature type="transmembrane region" description="Helical" evidence="9">
    <location>
        <begin position="188"/>
        <end position="211"/>
    </location>
</feature>
<evidence type="ECO:0000256" key="5">
    <source>
        <dbReference type="ARBA" id="ARBA00022741"/>
    </source>
</evidence>
<dbReference type="CDD" id="cd18582">
    <property type="entry name" value="ABC_6TM_ATM1_ABCB7"/>
    <property type="match status" value="1"/>
</dbReference>
<dbReference type="InterPro" id="IPR017871">
    <property type="entry name" value="ABC_transporter-like_CS"/>
</dbReference>
<dbReference type="InterPro" id="IPR003439">
    <property type="entry name" value="ABC_transporter-like_ATP-bd"/>
</dbReference>
<keyword evidence="7 9" id="KW-1133">Transmembrane helix</keyword>
<keyword evidence="6" id="KW-0067">ATP-binding</keyword>
<dbReference type="GO" id="GO:0005886">
    <property type="term" value="C:plasma membrane"/>
    <property type="evidence" value="ECO:0007669"/>
    <property type="project" value="UniProtKB-SubCell"/>
</dbReference>
<dbReference type="Proteomes" id="UP000494214">
    <property type="component" value="Unassembled WGS sequence"/>
</dbReference>